<dbReference type="CDD" id="cd16841">
    <property type="entry name" value="RraA_family"/>
    <property type="match status" value="1"/>
</dbReference>
<comment type="catalytic activity">
    <reaction evidence="1 9">
        <text>4-hydroxy-4-methyl-2-oxoglutarate = 2 pyruvate</text>
        <dbReference type="Rhea" id="RHEA:22748"/>
        <dbReference type="ChEBI" id="CHEBI:15361"/>
        <dbReference type="ChEBI" id="CHEBI:58276"/>
        <dbReference type="EC" id="4.1.3.17"/>
    </reaction>
</comment>
<dbReference type="InterPro" id="IPR010203">
    <property type="entry name" value="RraA"/>
</dbReference>
<dbReference type="EMBL" id="BAAAQX010000025">
    <property type="protein sequence ID" value="GAA2212245.1"/>
    <property type="molecule type" value="Genomic_DNA"/>
</dbReference>
<accession>A0ABN3CS21</accession>
<evidence type="ECO:0000256" key="4">
    <source>
        <dbReference type="ARBA" id="ARBA00011233"/>
    </source>
</evidence>
<dbReference type="SUPFAM" id="SSF89562">
    <property type="entry name" value="RraA-like"/>
    <property type="match status" value="1"/>
</dbReference>
<keyword evidence="6 9" id="KW-0456">Lyase</keyword>
<reference evidence="10 11" key="1">
    <citation type="journal article" date="2019" name="Int. J. Syst. Evol. Microbiol.">
        <title>The Global Catalogue of Microorganisms (GCM) 10K type strain sequencing project: providing services to taxonomists for standard genome sequencing and annotation.</title>
        <authorList>
            <consortium name="The Broad Institute Genomics Platform"/>
            <consortium name="The Broad Institute Genome Sequencing Center for Infectious Disease"/>
            <person name="Wu L."/>
            <person name="Ma J."/>
        </authorList>
    </citation>
    <scope>NUCLEOTIDE SEQUENCE [LARGE SCALE GENOMIC DNA]</scope>
    <source>
        <strain evidence="10 11">JCM 16114</strain>
    </source>
</reference>
<evidence type="ECO:0000313" key="11">
    <source>
        <dbReference type="Proteomes" id="UP001499843"/>
    </source>
</evidence>
<dbReference type="InterPro" id="IPR036704">
    <property type="entry name" value="RraA/RraA-like_sf"/>
</dbReference>
<dbReference type="Proteomes" id="UP001499843">
    <property type="component" value="Unassembled WGS sequence"/>
</dbReference>
<evidence type="ECO:0000256" key="7">
    <source>
        <dbReference type="ARBA" id="ARBA00025046"/>
    </source>
</evidence>
<evidence type="ECO:0000256" key="9">
    <source>
        <dbReference type="RuleBase" id="RU004338"/>
    </source>
</evidence>
<dbReference type="InterPro" id="IPR005493">
    <property type="entry name" value="RraA/RraA-like"/>
</dbReference>
<protein>
    <recommendedName>
        <fullName evidence="9">4-hydroxy-4-methyl-2-oxoglutarate aldolase</fullName>
        <shortName evidence="9">HMG aldolase</shortName>
        <ecNumber evidence="9">4.1.1.112</ecNumber>
        <ecNumber evidence="9">4.1.3.17</ecNumber>
    </recommendedName>
    <alternativeName>
        <fullName evidence="9">Oxaloacetate decarboxylase</fullName>
    </alternativeName>
</protein>
<dbReference type="PANTHER" id="PTHR33254">
    <property type="entry name" value="4-HYDROXY-4-METHYL-2-OXOGLUTARATE ALDOLASE 3-RELATED"/>
    <property type="match status" value="1"/>
</dbReference>
<name>A0ABN3CS21_9ACTN</name>
<dbReference type="NCBIfam" id="TIGR01935">
    <property type="entry name" value="NOT-MenG"/>
    <property type="match status" value="1"/>
</dbReference>
<dbReference type="RefSeq" id="WP_344486369.1">
    <property type="nucleotide sequence ID" value="NZ_BAAAQX010000025.1"/>
</dbReference>
<organism evidence="10 11">
    <name type="scientific">Nonomuraea monospora</name>
    <dbReference type="NCBI Taxonomy" id="568818"/>
    <lineage>
        <taxon>Bacteria</taxon>
        <taxon>Bacillati</taxon>
        <taxon>Actinomycetota</taxon>
        <taxon>Actinomycetes</taxon>
        <taxon>Streptosporangiales</taxon>
        <taxon>Streptosporangiaceae</taxon>
        <taxon>Nonomuraea</taxon>
    </lineage>
</organism>
<dbReference type="NCBIfam" id="NF006875">
    <property type="entry name" value="PRK09372.1"/>
    <property type="match status" value="1"/>
</dbReference>
<dbReference type="EC" id="4.1.3.17" evidence="9"/>
<evidence type="ECO:0000256" key="2">
    <source>
        <dbReference type="ARBA" id="ARBA00001968"/>
    </source>
</evidence>
<sequence>MTIVTADLFDERGDQLDSCDLQLRQYGGRRAFSGPIVTVRCHEDNALLKWVLSEPGQGRVLVVDGGGSLHTALMGDLIAGLAVSNGWAGVVIHGAVRDVVALRELDLGVKALGSNPRKSGKQGTGERDIPVSFGGIVFHPGAELFSDDDGILVTRPVS</sequence>
<evidence type="ECO:0000256" key="5">
    <source>
        <dbReference type="ARBA" id="ARBA00022723"/>
    </source>
</evidence>
<comment type="similarity">
    <text evidence="3 9">Belongs to the class II aldolase/RraA-like family.</text>
</comment>
<dbReference type="Pfam" id="PF03737">
    <property type="entry name" value="RraA-like"/>
    <property type="match status" value="1"/>
</dbReference>
<dbReference type="PANTHER" id="PTHR33254:SF4">
    <property type="entry name" value="4-HYDROXY-4-METHYL-2-OXOGLUTARATE ALDOLASE 3-RELATED"/>
    <property type="match status" value="1"/>
</dbReference>
<evidence type="ECO:0000256" key="8">
    <source>
        <dbReference type="ARBA" id="ARBA00047973"/>
    </source>
</evidence>
<comment type="caution">
    <text evidence="10">The sequence shown here is derived from an EMBL/GenBank/DDBJ whole genome shotgun (WGS) entry which is preliminary data.</text>
</comment>
<comment type="function">
    <text evidence="7 9">Catalyzes the aldol cleavage of 4-hydroxy-4-methyl-2-oxoglutarate (HMG) into 2 molecules of pyruvate. Also contains a secondary oxaloacetate (OAA) decarboxylase activity due to the common pyruvate enolate transition state formed following C-C bond cleavage in the retro-aldol and decarboxylation reactions.</text>
</comment>
<proteinExistence type="inferred from homology"/>
<evidence type="ECO:0000313" key="10">
    <source>
        <dbReference type="EMBL" id="GAA2212245.1"/>
    </source>
</evidence>
<dbReference type="EC" id="4.1.1.112" evidence="9"/>
<evidence type="ECO:0000256" key="3">
    <source>
        <dbReference type="ARBA" id="ARBA00008621"/>
    </source>
</evidence>
<keyword evidence="11" id="KW-1185">Reference proteome</keyword>
<dbReference type="Gene3D" id="3.50.30.40">
    <property type="entry name" value="Ribonuclease E inhibitor RraA/RraA-like"/>
    <property type="match status" value="1"/>
</dbReference>
<gene>
    <name evidence="10" type="primary">rraA</name>
    <name evidence="10" type="ORF">GCM10009850_077070</name>
</gene>
<comment type="cofactor">
    <cofactor evidence="2 9">
        <name>a divalent metal cation</name>
        <dbReference type="ChEBI" id="CHEBI:60240"/>
    </cofactor>
</comment>
<evidence type="ECO:0000256" key="1">
    <source>
        <dbReference type="ARBA" id="ARBA00001342"/>
    </source>
</evidence>
<keyword evidence="5 9" id="KW-0479">Metal-binding</keyword>
<comment type="catalytic activity">
    <reaction evidence="8 9">
        <text>oxaloacetate + H(+) = pyruvate + CO2</text>
        <dbReference type="Rhea" id="RHEA:15641"/>
        <dbReference type="ChEBI" id="CHEBI:15361"/>
        <dbReference type="ChEBI" id="CHEBI:15378"/>
        <dbReference type="ChEBI" id="CHEBI:16452"/>
        <dbReference type="ChEBI" id="CHEBI:16526"/>
        <dbReference type="EC" id="4.1.1.112"/>
    </reaction>
</comment>
<comment type="subunit">
    <text evidence="4 9">Homotrimer.</text>
</comment>
<evidence type="ECO:0000256" key="6">
    <source>
        <dbReference type="ARBA" id="ARBA00023239"/>
    </source>
</evidence>